<dbReference type="RefSeq" id="WP_112884424.1">
    <property type="nucleotide sequence ID" value="NZ_QLUW01000004.1"/>
</dbReference>
<name>A0A328U458_9BACL</name>
<dbReference type="AlphaFoldDB" id="A0A328U458"/>
<gene>
    <name evidence="2" type="ORF">DL346_21525</name>
</gene>
<dbReference type="OrthoDB" id="2445260at2"/>
<dbReference type="Proteomes" id="UP000249260">
    <property type="component" value="Unassembled WGS sequence"/>
</dbReference>
<dbReference type="Pfam" id="PF01168">
    <property type="entry name" value="Ala_racemase_N"/>
    <property type="match status" value="1"/>
</dbReference>
<keyword evidence="3" id="KW-1185">Reference proteome</keyword>
<feature type="domain" description="Alanine racemase N-terminal" evidence="1">
    <location>
        <begin position="24"/>
        <end position="195"/>
    </location>
</feature>
<evidence type="ECO:0000259" key="1">
    <source>
        <dbReference type="Pfam" id="PF01168"/>
    </source>
</evidence>
<dbReference type="EMBL" id="QLUW01000004">
    <property type="protein sequence ID" value="RAP74636.1"/>
    <property type="molecule type" value="Genomic_DNA"/>
</dbReference>
<dbReference type="GO" id="GO:0008721">
    <property type="term" value="F:D-serine ammonia-lyase activity"/>
    <property type="evidence" value="ECO:0007669"/>
    <property type="project" value="TreeGrafter"/>
</dbReference>
<reference evidence="2 3" key="1">
    <citation type="submission" date="2018-06" db="EMBL/GenBank/DDBJ databases">
        <title>Paenibacillus montanisoli sp. nov., isolated from mountain area soil.</title>
        <authorList>
            <person name="Wu M."/>
        </authorList>
    </citation>
    <scope>NUCLEOTIDE SEQUENCE [LARGE SCALE GENOMIC DNA]</scope>
    <source>
        <strain evidence="2 3">RA17</strain>
    </source>
</reference>
<dbReference type="CDD" id="cd06813">
    <property type="entry name" value="PLPDE_III_DSD_D-TA_like_2"/>
    <property type="match status" value="1"/>
</dbReference>
<dbReference type="InterPro" id="IPR001608">
    <property type="entry name" value="Ala_racemase_N"/>
</dbReference>
<accession>A0A328U458</accession>
<proteinExistence type="predicted"/>
<dbReference type="PANTHER" id="PTHR28004">
    <property type="entry name" value="ZGC:162816-RELATED"/>
    <property type="match status" value="1"/>
</dbReference>
<dbReference type="SUPFAM" id="SSF51419">
    <property type="entry name" value="PLP-binding barrel"/>
    <property type="match status" value="1"/>
</dbReference>
<evidence type="ECO:0000313" key="3">
    <source>
        <dbReference type="Proteomes" id="UP000249260"/>
    </source>
</evidence>
<dbReference type="PANTHER" id="PTHR28004:SF2">
    <property type="entry name" value="D-SERINE DEHYDRATASE"/>
    <property type="match status" value="1"/>
</dbReference>
<dbReference type="Gene3D" id="3.20.20.10">
    <property type="entry name" value="Alanine racemase"/>
    <property type="match status" value="1"/>
</dbReference>
<sequence length="399" mass="43805">MKATEAYAYYKTVFERVPKPFAFVDLDLLDRNIASIAQAAGSKKVRIASKSIRCADVMRRIQGSAPEVYQGIMCYTADEASLLAREGFDDLLLGYPQWQAERLGELIAHIEAGRSITFMVDCEEHVRQIERLAAERGVVVPLCLDIDMSADYPGLHFGVWRSPLSAWEQVRPVAERIMASPWLKLEGIMGYEAQVAGVGDNMPGKPLKNRIIRWLKKRSVSEVASRRREVVDGLVQLGAELRFVNAGGTGSLDSSRLEPCVTEITAGSGFYAPGLFDHYAAFRYEPAAAYAVEVVRRPRPDIVTCMGGGYTASGAVGAEKGAKVYLPEGLEQFPLEGAGEVQTPLRVKSGDQLAIGDPVFFRHAKAGELCERFMKLYAVSKGQIVAEYATYRGMGACFV</sequence>
<protein>
    <submittedName>
        <fullName evidence="2">Amino acid deaminase/aldolase</fullName>
    </submittedName>
</protein>
<dbReference type="InterPro" id="IPR051466">
    <property type="entry name" value="D-amino_acid_metab_enzyme"/>
</dbReference>
<evidence type="ECO:0000313" key="2">
    <source>
        <dbReference type="EMBL" id="RAP74636.1"/>
    </source>
</evidence>
<dbReference type="GO" id="GO:0036088">
    <property type="term" value="P:D-serine catabolic process"/>
    <property type="evidence" value="ECO:0007669"/>
    <property type="project" value="TreeGrafter"/>
</dbReference>
<organism evidence="2 3">
    <name type="scientific">Paenibacillus montanisoli</name>
    <dbReference type="NCBI Taxonomy" id="2081970"/>
    <lineage>
        <taxon>Bacteria</taxon>
        <taxon>Bacillati</taxon>
        <taxon>Bacillota</taxon>
        <taxon>Bacilli</taxon>
        <taxon>Bacillales</taxon>
        <taxon>Paenibacillaceae</taxon>
        <taxon>Paenibacillus</taxon>
    </lineage>
</organism>
<dbReference type="InterPro" id="IPR029066">
    <property type="entry name" value="PLP-binding_barrel"/>
</dbReference>
<comment type="caution">
    <text evidence="2">The sequence shown here is derived from an EMBL/GenBank/DDBJ whole genome shotgun (WGS) entry which is preliminary data.</text>
</comment>